<dbReference type="EMBL" id="WNYA01002345">
    <property type="protein sequence ID" value="KAG8544360.1"/>
    <property type="molecule type" value="Genomic_DNA"/>
</dbReference>
<feature type="compositionally biased region" description="Basic residues" evidence="1">
    <location>
        <begin position="11"/>
        <end position="23"/>
    </location>
</feature>
<evidence type="ECO:0000313" key="3">
    <source>
        <dbReference type="Proteomes" id="UP000824782"/>
    </source>
</evidence>
<sequence>MPDRCNESRMKKMVHPGSRRCQKKTGEGQYPAVSGGAAGAAGLLHSEGLIPQQLEGGSPEHQTVLPPPHHQPPYTALPALWQHPTQTALPLLEHYHTQWYYQEEIQMHQHYHQHWGQQHHRQ</sequence>
<accession>A0AAV6Z867</accession>
<keyword evidence="3" id="KW-1185">Reference proteome</keyword>
<organism evidence="2 3">
    <name type="scientific">Engystomops pustulosus</name>
    <name type="common">Tungara frog</name>
    <name type="synonym">Physalaemus pustulosus</name>
    <dbReference type="NCBI Taxonomy" id="76066"/>
    <lineage>
        <taxon>Eukaryota</taxon>
        <taxon>Metazoa</taxon>
        <taxon>Chordata</taxon>
        <taxon>Craniata</taxon>
        <taxon>Vertebrata</taxon>
        <taxon>Euteleostomi</taxon>
        <taxon>Amphibia</taxon>
        <taxon>Batrachia</taxon>
        <taxon>Anura</taxon>
        <taxon>Neobatrachia</taxon>
        <taxon>Hyloidea</taxon>
        <taxon>Leptodactylidae</taxon>
        <taxon>Leiuperinae</taxon>
        <taxon>Engystomops</taxon>
    </lineage>
</organism>
<feature type="region of interest" description="Disordered" evidence="1">
    <location>
        <begin position="1"/>
        <end position="33"/>
    </location>
</feature>
<feature type="compositionally biased region" description="Basic and acidic residues" evidence="1">
    <location>
        <begin position="1"/>
        <end position="10"/>
    </location>
</feature>
<dbReference type="Proteomes" id="UP000824782">
    <property type="component" value="Unassembled WGS sequence"/>
</dbReference>
<evidence type="ECO:0000256" key="1">
    <source>
        <dbReference type="SAM" id="MobiDB-lite"/>
    </source>
</evidence>
<protein>
    <submittedName>
        <fullName evidence="2">Uncharacterized protein</fullName>
    </submittedName>
</protein>
<name>A0AAV6Z867_ENGPU</name>
<proteinExistence type="predicted"/>
<reference evidence="2" key="1">
    <citation type="thesis" date="2020" institute="ProQuest LLC" country="789 East Eisenhower Parkway, Ann Arbor, MI, USA">
        <title>Comparative Genomics and Chromosome Evolution.</title>
        <authorList>
            <person name="Mudd A.B."/>
        </authorList>
    </citation>
    <scope>NUCLEOTIDE SEQUENCE</scope>
    <source>
        <strain evidence="2">237g6f4</strain>
        <tissue evidence="2">Blood</tissue>
    </source>
</reference>
<gene>
    <name evidence="2" type="ORF">GDO81_022617</name>
</gene>
<dbReference type="AlphaFoldDB" id="A0AAV6Z867"/>
<feature type="region of interest" description="Disordered" evidence="1">
    <location>
        <begin position="51"/>
        <end position="71"/>
    </location>
</feature>
<evidence type="ECO:0000313" key="2">
    <source>
        <dbReference type="EMBL" id="KAG8544360.1"/>
    </source>
</evidence>
<comment type="caution">
    <text evidence="2">The sequence shown here is derived from an EMBL/GenBank/DDBJ whole genome shotgun (WGS) entry which is preliminary data.</text>
</comment>